<keyword evidence="7 10" id="KW-0342">GTP-binding</keyword>
<reference evidence="12 13" key="1">
    <citation type="submission" date="2019-08" db="EMBL/GenBank/DDBJ databases">
        <title>Genomic characterization of a novel candidate phylum (ARYD3) from a high temperature, high salinity tertiary oil reservoir in north central Oklahoma, USA.</title>
        <authorList>
            <person name="Youssef N.H."/>
            <person name="Yadav A."/>
            <person name="Elshahed M.S."/>
        </authorList>
    </citation>
    <scope>NUCLEOTIDE SEQUENCE [LARGE SCALE GENOMIC DNA]</scope>
    <source>
        <strain evidence="12">ARYD1</strain>
    </source>
</reference>
<sequence length="196" mass="21985">MNAEFITSAADKGGFPETDLPEIAFIGRSNVGKSSMINALLGRKKLVKVGNTPGKTRLINFFNIEDKYIFVDLPGYGYAKTSKTERKKWGRLIESYLKTRNQLKACVLIIDIRRIPSGDDFLMIEWLSENEIPIILTATKTDKVSRNKLEKHISTIAETLSVTANAVLPFSATRKDGVEAVWTNIKYVLKGEKETK</sequence>
<dbReference type="AlphaFoldDB" id="A0A5D0MPG6"/>
<dbReference type="GO" id="GO:0005525">
    <property type="term" value="F:GTP binding"/>
    <property type="evidence" value="ECO:0007669"/>
    <property type="project" value="UniProtKB-UniRule"/>
</dbReference>
<evidence type="ECO:0000256" key="9">
    <source>
        <dbReference type="ARBA" id="ARBA00023306"/>
    </source>
</evidence>
<dbReference type="Gene3D" id="3.40.50.300">
    <property type="entry name" value="P-loop containing nucleotide triphosphate hydrolases"/>
    <property type="match status" value="1"/>
</dbReference>
<keyword evidence="5 10" id="KW-0547">Nucleotide-binding</keyword>
<evidence type="ECO:0000256" key="1">
    <source>
        <dbReference type="ARBA" id="ARBA00001946"/>
    </source>
</evidence>
<keyword evidence="6" id="KW-0460">Magnesium</keyword>
<evidence type="ECO:0000256" key="4">
    <source>
        <dbReference type="ARBA" id="ARBA00022723"/>
    </source>
</evidence>
<accession>A0A5D0MPG6</accession>
<keyword evidence="3 10" id="KW-0132">Cell division</keyword>
<proteinExistence type="inferred from homology"/>
<protein>
    <recommendedName>
        <fullName evidence="10">Probable GTP-binding protein EngB</fullName>
    </recommendedName>
</protein>
<evidence type="ECO:0000256" key="5">
    <source>
        <dbReference type="ARBA" id="ARBA00022741"/>
    </source>
</evidence>
<dbReference type="PANTHER" id="PTHR11649:SF13">
    <property type="entry name" value="ENGB-TYPE G DOMAIN-CONTAINING PROTEIN"/>
    <property type="match status" value="1"/>
</dbReference>
<evidence type="ECO:0000256" key="3">
    <source>
        <dbReference type="ARBA" id="ARBA00022618"/>
    </source>
</evidence>
<dbReference type="Proteomes" id="UP000323337">
    <property type="component" value="Unassembled WGS sequence"/>
</dbReference>
<dbReference type="InterPro" id="IPR019987">
    <property type="entry name" value="GTP-bd_ribosome_bio_YsxC"/>
</dbReference>
<dbReference type="EMBL" id="VSIV01000060">
    <property type="protein sequence ID" value="TYB34352.1"/>
    <property type="molecule type" value="Genomic_DNA"/>
</dbReference>
<dbReference type="InterPro" id="IPR030393">
    <property type="entry name" value="G_ENGB_dom"/>
</dbReference>
<dbReference type="InterPro" id="IPR027417">
    <property type="entry name" value="P-loop_NTPase"/>
</dbReference>
<dbReference type="HAMAP" id="MF_00321">
    <property type="entry name" value="GTPase_EngB"/>
    <property type="match status" value="1"/>
</dbReference>
<evidence type="ECO:0000256" key="7">
    <source>
        <dbReference type="ARBA" id="ARBA00023134"/>
    </source>
</evidence>
<dbReference type="CDD" id="cd01876">
    <property type="entry name" value="YihA_EngB"/>
    <property type="match status" value="1"/>
</dbReference>
<dbReference type="PROSITE" id="PS51706">
    <property type="entry name" value="G_ENGB"/>
    <property type="match status" value="1"/>
</dbReference>
<gene>
    <name evidence="10" type="primary">engB</name>
    <name evidence="12" type="ORF">FXF49_02415</name>
</gene>
<dbReference type="InterPro" id="IPR006073">
    <property type="entry name" value="GTP-bd"/>
</dbReference>
<dbReference type="NCBIfam" id="TIGR03598">
    <property type="entry name" value="GTPase_YsxC"/>
    <property type="match status" value="1"/>
</dbReference>
<comment type="similarity">
    <text evidence="2 10">Belongs to the TRAFAC class TrmE-Era-EngA-EngB-Septin-like GTPase superfamily. EngB GTPase family.</text>
</comment>
<evidence type="ECO:0000256" key="10">
    <source>
        <dbReference type="HAMAP-Rule" id="MF_00321"/>
    </source>
</evidence>
<evidence type="ECO:0000256" key="6">
    <source>
        <dbReference type="ARBA" id="ARBA00022842"/>
    </source>
</evidence>
<dbReference type="GO" id="GO:0005829">
    <property type="term" value="C:cytosol"/>
    <property type="evidence" value="ECO:0007669"/>
    <property type="project" value="TreeGrafter"/>
</dbReference>
<keyword evidence="8 10" id="KW-0717">Septation</keyword>
<organism evidence="12 13">
    <name type="scientific">Flexistipes sinusarabici</name>
    <dbReference type="NCBI Taxonomy" id="2352"/>
    <lineage>
        <taxon>Bacteria</taxon>
        <taxon>Pseudomonadati</taxon>
        <taxon>Deferribacterota</taxon>
        <taxon>Deferribacteres</taxon>
        <taxon>Deferribacterales</taxon>
        <taxon>Flexistipitaceae</taxon>
        <taxon>Flexistipes</taxon>
    </lineage>
</organism>
<dbReference type="GO" id="GO:0000917">
    <property type="term" value="P:division septum assembly"/>
    <property type="evidence" value="ECO:0007669"/>
    <property type="project" value="UniProtKB-KW"/>
</dbReference>
<feature type="domain" description="EngB-type G" evidence="11">
    <location>
        <begin position="19"/>
        <end position="191"/>
    </location>
</feature>
<comment type="function">
    <text evidence="10">Necessary for normal cell division and for the maintenance of normal septation.</text>
</comment>
<evidence type="ECO:0000259" key="11">
    <source>
        <dbReference type="PROSITE" id="PS51706"/>
    </source>
</evidence>
<comment type="caution">
    <text evidence="12">The sequence shown here is derived from an EMBL/GenBank/DDBJ whole genome shotgun (WGS) entry which is preliminary data.</text>
</comment>
<dbReference type="GO" id="GO:0046872">
    <property type="term" value="F:metal ion binding"/>
    <property type="evidence" value="ECO:0007669"/>
    <property type="project" value="UniProtKB-KW"/>
</dbReference>
<evidence type="ECO:0000313" key="12">
    <source>
        <dbReference type="EMBL" id="TYB34352.1"/>
    </source>
</evidence>
<comment type="cofactor">
    <cofactor evidence="1">
        <name>Mg(2+)</name>
        <dbReference type="ChEBI" id="CHEBI:18420"/>
    </cofactor>
</comment>
<dbReference type="FunFam" id="3.40.50.300:FF:000098">
    <property type="entry name" value="Probable GTP-binding protein EngB"/>
    <property type="match status" value="1"/>
</dbReference>
<keyword evidence="4" id="KW-0479">Metal-binding</keyword>
<evidence type="ECO:0000256" key="2">
    <source>
        <dbReference type="ARBA" id="ARBA00009638"/>
    </source>
</evidence>
<dbReference type="SUPFAM" id="SSF52540">
    <property type="entry name" value="P-loop containing nucleoside triphosphate hydrolases"/>
    <property type="match status" value="1"/>
</dbReference>
<evidence type="ECO:0000256" key="8">
    <source>
        <dbReference type="ARBA" id="ARBA00023210"/>
    </source>
</evidence>
<dbReference type="RefSeq" id="WP_303700322.1">
    <property type="nucleotide sequence ID" value="NZ_VSIV01000060.1"/>
</dbReference>
<name>A0A5D0MPG6_FLESI</name>
<dbReference type="PANTHER" id="PTHR11649">
    <property type="entry name" value="MSS1/TRME-RELATED GTP-BINDING PROTEIN"/>
    <property type="match status" value="1"/>
</dbReference>
<dbReference type="Pfam" id="PF01926">
    <property type="entry name" value="MMR_HSR1"/>
    <property type="match status" value="1"/>
</dbReference>
<keyword evidence="9 10" id="KW-0131">Cell cycle</keyword>
<evidence type="ECO:0000313" key="13">
    <source>
        <dbReference type="Proteomes" id="UP000323337"/>
    </source>
</evidence>